<protein>
    <recommendedName>
        <fullName evidence="5">CCHC-type domain-containing protein</fullName>
    </recommendedName>
</protein>
<reference evidence="3 4" key="1">
    <citation type="journal article" date="2015" name="Proc. Natl. Acad. Sci. U.S.A.">
        <title>The resurrection genome of Boea hygrometrica: A blueprint for survival of dehydration.</title>
        <authorList>
            <person name="Xiao L."/>
            <person name="Yang G."/>
            <person name="Zhang L."/>
            <person name="Yang X."/>
            <person name="Zhao S."/>
            <person name="Ji Z."/>
            <person name="Zhou Q."/>
            <person name="Hu M."/>
            <person name="Wang Y."/>
            <person name="Chen M."/>
            <person name="Xu Y."/>
            <person name="Jin H."/>
            <person name="Xiao X."/>
            <person name="Hu G."/>
            <person name="Bao F."/>
            <person name="Hu Y."/>
            <person name="Wan P."/>
            <person name="Li L."/>
            <person name="Deng X."/>
            <person name="Kuang T."/>
            <person name="Xiang C."/>
            <person name="Zhu J.K."/>
            <person name="Oliver M.J."/>
            <person name="He Y."/>
        </authorList>
    </citation>
    <scope>NUCLEOTIDE SEQUENCE [LARGE SCALE GENOMIC DNA]</scope>
    <source>
        <strain evidence="4">cv. XS01</strain>
    </source>
</reference>
<evidence type="ECO:0000313" key="4">
    <source>
        <dbReference type="Proteomes" id="UP000250235"/>
    </source>
</evidence>
<feature type="compositionally biased region" description="Polar residues" evidence="2">
    <location>
        <begin position="131"/>
        <end position="155"/>
    </location>
</feature>
<feature type="region of interest" description="Disordered" evidence="2">
    <location>
        <begin position="216"/>
        <end position="289"/>
    </location>
</feature>
<keyword evidence="4" id="KW-1185">Reference proteome</keyword>
<feature type="region of interest" description="Disordered" evidence="2">
    <location>
        <begin position="123"/>
        <end position="155"/>
    </location>
</feature>
<accession>A0A2Z7C5F4</accession>
<evidence type="ECO:0000256" key="2">
    <source>
        <dbReference type="SAM" id="MobiDB-lite"/>
    </source>
</evidence>
<name>A0A2Z7C5F4_9LAMI</name>
<dbReference type="AlphaFoldDB" id="A0A2Z7C5F4"/>
<dbReference type="EMBL" id="KV000895">
    <property type="protein sequence ID" value="KZV39777.1"/>
    <property type="molecule type" value="Genomic_DNA"/>
</dbReference>
<dbReference type="Proteomes" id="UP000250235">
    <property type="component" value="Unassembled WGS sequence"/>
</dbReference>
<evidence type="ECO:0000256" key="1">
    <source>
        <dbReference type="SAM" id="Coils"/>
    </source>
</evidence>
<evidence type="ECO:0008006" key="5">
    <source>
        <dbReference type="Google" id="ProtNLM"/>
    </source>
</evidence>
<organism evidence="3 4">
    <name type="scientific">Dorcoceras hygrometricum</name>
    <dbReference type="NCBI Taxonomy" id="472368"/>
    <lineage>
        <taxon>Eukaryota</taxon>
        <taxon>Viridiplantae</taxon>
        <taxon>Streptophyta</taxon>
        <taxon>Embryophyta</taxon>
        <taxon>Tracheophyta</taxon>
        <taxon>Spermatophyta</taxon>
        <taxon>Magnoliopsida</taxon>
        <taxon>eudicotyledons</taxon>
        <taxon>Gunneridae</taxon>
        <taxon>Pentapetalae</taxon>
        <taxon>asterids</taxon>
        <taxon>lamiids</taxon>
        <taxon>Lamiales</taxon>
        <taxon>Gesneriaceae</taxon>
        <taxon>Didymocarpoideae</taxon>
        <taxon>Trichosporeae</taxon>
        <taxon>Loxocarpinae</taxon>
        <taxon>Dorcoceras</taxon>
    </lineage>
</organism>
<feature type="region of interest" description="Disordered" evidence="2">
    <location>
        <begin position="406"/>
        <end position="429"/>
    </location>
</feature>
<sequence>MSLFDLQDVCIAIGSLTTLDLPIVADLIGIYGLKGPYCTLTTTNWFLQALSVIPRGSWGDVARRFTMIRWAFNPSDLIGDRSYDEVAAMDIVIWSGRGPDWRYLPQSTVKCRFLYETGRSQAQAPARSEAGPSTSQQTKALAATTSEQCSPSKSVDQLSNDVMSLFVKKFGKYLRRSQNPYFSYNNANKSKKISTDMNCYNCGRLCHFAADYNRPKKEDRTKRDEKKDDRSKERSKERRMRTRFDKRPNRKNDRKVLVAEESNKNWADSDSDSSSSSSSSSDSEQEEVHCMMANQPSDDEVFDFSNTEFTREDLINALDEMVNEYKKLSQTCKEVKAENMDLKISSVEPSTVQLGETDSLQIELSKLKTENESLRLRSCELESESERLNLVISSWTQSSVSLSKLHETQKPLNDKSGLGFNGGESGSGETCTQSNMVYDKFKKMNFVKASVIHNTCESVKYDDQTSGN</sequence>
<proteinExistence type="predicted"/>
<keyword evidence="1" id="KW-0175">Coiled coil</keyword>
<evidence type="ECO:0000313" key="3">
    <source>
        <dbReference type="EMBL" id="KZV39777.1"/>
    </source>
</evidence>
<feature type="coiled-coil region" evidence="1">
    <location>
        <begin position="311"/>
        <end position="377"/>
    </location>
</feature>
<feature type="compositionally biased region" description="Low complexity" evidence="2">
    <location>
        <begin position="272"/>
        <end position="282"/>
    </location>
</feature>
<feature type="compositionally biased region" description="Basic and acidic residues" evidence="2">
    <location>
        <begin position="216"/>
        <end position="263"/>
    </location>
</feature>
<gene>
    <name evidence="3" type="ORF">F511_26753</name>
</gene>